<dbReference type="RefSeq" id="WP_034832980.1">
    <property type="nucleotide sequence ID" value="NZ_JANX01000044.1"/>
</dbReference>
<organism evidence="2 3">
    <name type="scientific">Inquilinus limosus MP06</name>
    <dbReference type="NCBI Taxonomy" id="1398085"/>
    <lineage>
        <taxon>Bacteria</taxon>
        <taxon>Pseudomonadati</taxon>
        <taxon>Pseudomonadota</taxon>
        <taxon>Alphaproteobacteria</taxon>
        <taxon>Rhodospirillales</taxon>
        <taxon>Rhodospirillaceae</taxon>
        <taxon>Inquilinus</taxon>
    </lineage>
</organism>
<accession>A0A0A0DB77</accession>
<dbReference type="OrthoDB" id="9802489at2"/>
<dbReference type="EMBL" id="JANX01000044">
    <property type="protein sequence ID" value="KGM35173.1"/>
    <property type="molecule type" value="Genomic_DNA"/>
</dbReference>
<dbReference type="InterPro" id="IPR011051">
    <property type="entry name" value="RmlC_Cupin_sf"/>
</dbReference>
<reference evidence="2 3" key="1">
    <citation type="submission" date="2014-01" db="EMBL/GenBank/DDBJ databases">
        <title>Genome sequence determination for a cystic fibrosis isolate, Inquilinus limosus.</title>
        <authorList>
            <person name="Pino M."/>
            <person name="Di Conza J."/>
            <person name="Gutkind G."/>
        </authorList>
    </citation>
    <scope>NUCLEOTIDE SEQUENCE [LARGE SCALE GENOMIC DNA]</scope>
    <source>
        <strain evidence="2 3">MP06</strain>
    </source>
</reference>
<dbReference type="CDD" id="cd02233">
    <property type="entry name" value="cupin_HNL-like"/>
    <property type="match status" value="1"/>
</dbReference>
<protein>
    <submittedName>
        <fullName evidence="2">Cupin</fullName>
    </submittedName>
</protein>
<dbReference type="InterPro" id="IPR013096">
    <property type="entry name" value="Cupin_2"/>
</dbReference>
<feature type="domain" description="Cupin type-2" evidence="1">
    <location>
        <begin position="52"/>
        <end position="119"/>
    </location>
</feature>
<dbReference type="Gene3D" id="2.60.120.10">
    <property type="entry name" value="Jelly Rolls"/>
    <property type="match status" value="1"/>
</dbReference>
<dbReference type="InterPro" id="IPR014710">
    <property type="entry name" value="RmlC-like_jellyroll"/>
</dbReference>
<proteinExistence type="predicted"/>
<dbReference type="InterPro" id="IPR047263">
    <property type="entry name" value="HNL-like_cupin"/>
</dbReference>
<gene>
    <name evidence="2" type="ORF">P409_06045</name>
</gene>
<dbReference type="PANTHER" id="PTHR43698">
    <property type="entry name" value="RIBD C-TERMINAL DOMAIN CONTAINING PROTEIN"/>
    <property type="match status" value="1"/>
</dbReference>
<name>A0A0A0DB77_9PROT</name>
<dbReference type="SUPFAM" id="SSF51182">
    <property type="entry name" value="RmlC-like cupins"/>
    <property type="match status" value="1"/>
</dbReference>
<dbReference type="PANTHER" id="PTHR43698:SF1">
    <property type="entry name" value="BLL4564 PROTEIN"/>
    <property type="match status" value="1"/>
</dbReference>
<dbReference type="Proteomes" id="UP000029995">
    <property type="component" value="Unassembled WGS sequence"/>
</dbReference>
<evidence type="ECO:0000259" key="1">
    <source>
        <dbReference type="Pfam" id="PF07883"/>
    </source>
</evidence>
<comment type="caution">
    <text evidence="2">The sequence shown here is derived from an EMBL/GenBank/DDBJ whole genome shotgun (WGS) entry which is preliminary data.</text>
</comment>
<evidence type="ECO:0000313" key="2">
    <source>
        <dbReference type="EMBL" id="KGM35173.1"/>
    </source>
</evidence>
<sequence length="135" mass="14502">MSAETRPGNPGEMTIRRAGSAITCAPDGIASGPFWVEGLLDGRLDGEMTAMRATLDPGIRTRWHSHPLGQLLYVLQGVGLVQRAGGPVTEVRAGDSIWFAPDERHWHGASADSVFAYVSVQPVRAGTAVHWMEPV</sequence>
<dbReference type="Pfam" id="PF07883">
    <property type="entry name" value="Cupin_2"/>
    <property type="match status" value="1"/>
</dbReference>
<dbReference type="AlphaFoldDB" id="A0A0A0DB77"/>
<evidence type="ECO:0000313" key="3">
    <source>
        <dbReference type="Proteomes" id="UP000029995"/>
    </source>
</evidence>